<evidence type="ECO:0000313" key="3">
    <source>
        <dbReference type="Proteomes" id="UP000233551"/>
    </source>
</evidence>
<accession>A0A2I0HQK5</accession>
<feature type="compositionally biased region" description="Basic and acidic residues" evidence="1">
    <location>
        <begin position="67"/>
        <end position="82"/>
    </location>
</feature>
<proteinExistence type="predicted"/>
<dbReference type="Proteomes" id="UP000233551">
    <property type="component" value="Unassembled WGS sequence"/>
</dbReference>
<name>A0A2I0HQK5_PUNGR</name>
<organism evidence="2 3">
    <name type="scientific">Punica granatum</name>
    <name type="common">Pomegranate</name>
    <dbReference type="NCBI Taxonomy" id="22663"/>
    <lineage>
        <taxon>Eukaryota</taxon>
        <taxon>Viridiplantae</taxon>
        <taxon>Streptophyta</taxon>
        <taxon>Embryophyta</taxon>
        <taxon>Tracheophyta</taxon>
        <taxon>Spermatophyta</taxon>
        <taxon>Magnoliopsida</taxon>
        <taxon>eudicotyledons</taxon>
        <taxon>Gunneridae</taxon>
        <taxon>Pentapetalae</taxon>
        <taxon>rosids</taxon>
        <taxon>malvids</taxon>
        <taxon>Myrtales</taxon>
        <taxon>Lythraceae</taxon>
        <taxon>Punica</taxon>
    </lineage>
</organism>
<reference evidence="2 3" key="1">
    <citation type="submission" date="2017-11" db="EMBL/GenBank/DDBJ databases">
        <title>De-novo sequencing of pomegranate (Punica granatum L.) genome.</title>
        <authorList>
            <person name="Akparov Z."/>
            <person name="Amiraslanov A."/>
            <person name="Hajiyeva S."/>
            <person name="Abbasov M."/>
            <person name="Kaur K."/>
            <person name="Hamwieh A."/>
            <person name="Solovyev V."/>
            <person name="Salamov A."/>
            <person name="Braich B."/>
            <person name="Kosarev P."/>
            <person name="Mahmoud A."/>
            <person name="Hajiyev E."/>
            <person name="Babayeva S."/>
            <person name="Izzatullayeva V."/>
            <person name="Mammadov A."/>
            <person name="Mammadov A."/>
            <person name="Sharifova S."/>
            <person name="Ojaghi J."/>
            <person name="Eynullazada K."/>
            <person name="Bayramov B."/>
            <person name="Abdulazimova A."/>
            <person name="Shahmuradov I."/>
        </authorList>
    </citation>
    <scope>NUCLEOTIDE SEQUENCE [LARGE SCALE GENOMIC DNA]</scope>
    <source>
        <strain evidence="3">cv. AG2017</strain>
        <tissue evidence="2">Leaf</tissue>
    </source>
</reference>
<protein>
    <submittedName>
        <fullName evidence="2">Uncharacterized protein</fullName>
    </submittedName>
</protein>
<feature type="region of interest" description="Disordered" evidence="1">
    <location>
        <begin position="56"/>
        <end position="82"/>
    </location>
</feature>
<dbReference type="AlphaFoldDB" id="A0A2I0HQK5"/>
<sequence>MAIPIRKSPFSPSFATATVAPSPSVLHRHHLCYLPSPTVASIIPSWLDLKEARSRWDGSATNPGLESTRRHEVRSLTPRRDC</sequence>
<keyword evidence="3" id="KW-1185">Reference proteome</keyword>
<gene>
    <name evidence="2" type="ORF">CRG98_046112</name>
</gene>
<comment type="caution">
    <text evidence="2">The sequence shown here is derived from an EMBL/GenBank/DDBJ whole genome shotgun (WGS) entry which is preliminary data.</text>
</comment>
<dbReference type="EMBL" id="PGOL01006560">
    <property type="protein sequence ID" value="PKI33556.1"/>
    <property type="molecule type" value="Genomic_DNA"/>
</dbReference>
<evidence type="ECO:0000313" key="2">
    <source>
        <dbReference type="EMBL" id="PKI33556.1"/>
    </source>
</evidence>
<evidence type="ECO:0000256" key="1">
    <source>
        <dbReference type="SAM" id="MobiDB-lite"/>
    </source>
</evidence>